<gene>
    <name evidence="2" type="ORF">N7494_007818</name>
</gene>
<evidence type="ECO:0000313" key="2">
    <source>
        <dbReference type="EMBL" id="KAJ5538339.1"/>
    </source>
</evidence>
<comment type="caution">
    <text evidence="2">The sequence shown here is derived from an EMBL/GenBank/DDBJ whole genome shotgun (WGS) entry which is preliminary data.</text>
</comment>
<evidence type="ECO:0000256" key="1">
    <source>
        <dbReference type="SAM" id="MobiDB-lite"/>
    </source>
</evidence>
<feature type="compositionally biased region" description="Low complexity" evidence="1">
    <location>
        <begin position="232"/>
        <end position="244"/>
    </location>
</feature>
<feature type="compositionally biased region" description="Pro residues" evidence="1">
    <location>
        <begin position="110"/>
        <end position="120"/>
    </location>
</feature>
<organism evidence="2 3">
    <name type="scientific">Penicillium frequentans</name>
    <dbReference type="NCBI Taxonomy" id="3151616"/>
    <lineage>
        <taxon>Eukaryota</taxon>
        <taxon>Fungi</taxon>
        <taxon>Dikarya</taxon>
        <taxon>Ascomycota</taxon>
        <taxon>Pezizomycotina</taxon>
        <taxon>Eurotiomycetes</taxon>
        <taxon>Eurotiomycetidae</taxon>
        <taxon>Eurotiales</taxon>
        <taxon>Aspergillaceae</taxon>
        <taxon>Penicillium</taxon>
    </lineage>
</organism>
<protein>
    <submittedName>
        <fullName evidence="2">Uncharacterized protein</fullName>
    </submittedName>
</protein>
<dbReference type="Proteomes" id="UP001220324">
    <property type="component" value="Unassembled WGS sequence"/>
</dbReference>
<proteinExistence type="predicted"/>
<feature type="compositionally biased region" description="Low complexity" evidence="1">
    <location>
        <begin position="54"/>
        <end position="66"/>
    </location>
</feature>
<dbReference type="EMBL" id="JAQIZZ010000006">
    <property type="protein sequence ID" value="KAJ5538339.1"/>
    <property type="molecule type" value="Genomic_DNA"/>
</dbReference>
<name>A0AAD6CT80_9EURO</name>
<evidence type="ECO:0000313" key="3">
    <source>
        <dbReference type="Proteomes" id="UP001220324"/>
    </source>
</evidence>
<feature type="region of interest" description="Disordered" evidence="1">
    <location>
        <begin position="1"/>
        <end position="290"/>
    </location>
</feature>
<accession>A0AAD6CT80</accession>
<feature type="compositionally biased region" description="Polar residues" evidence="1">
    <location>
        <begin position="19"/>
        <end position="41"/>
    </location>
</feature>
<reference evidence="2 3" key="1">
    <citation type="journal article" date="2023" name="IMA Fungus">
        <title>Comparative genomic study of the Penicillium genus elucidates a diverse pangenome and 15 lateral gene transfer events.</title>
        <authorList>
            <person name="Petersen C."/>
            <person name="Sorensen T."/>
            <person name="Nielsen M.R."/>
            <person name="Sondergaard T.E."/>
            <person name="Sorensen J.L."/>
            <person name="Fitzpatrick D.A."/>
            <person name="Frisvad J.C."/>
            <person name="Nielsen K.L."/>
        </authorList>
    </citation>
    <scope>NUCLEOTIDE SEQUENCE [LARGE SCALE GENOMIC DNA]</scope>
    <source>
        <strain evidence="2 3">IBT 35679</strain>
    </source>
</reference>
<dbReference type="AlphaFoldDB" id="A0AAD6CT80"/>
<sequence length="459" mass="49913">MPLPGTPSPFRLSRRQPSTRRSGPQFANSPRFLLSQSTPQKGKNDLEIVDDDNPPSTAPVASTPASQRNAIPPRWKRDVIEDYDEDELPRSTGTQRRGTELVDDVIDSSPPKPPATPGPLDPEYEALFATVEDSHKRRRVSEQPSLAQKLHGGIDQTSSSPEGPGQFAAPETPASHIRPRAATQNPNPEVTPRMPPRPIRWTPGPTSTPFRSKPRFVLSAKKPPSSQPVLGTQTPAQSQPTSTPLEKRKPTFVLPRSPSPNSKTEDIPAPFSPSSRTLRRRGKARAGATSYVPGGMAADVRSWILETGSKREQALHSRLLNTDSEAGSSGALSRYLVAVRVVSVSHAMLSSSGPLAFITAETVNVSREKEEDSNVLNILALGPPKSKPRSSSRSIPVQIQQGDLLGFHRGLAWDIDLHDPQISTTAAELETAYSQVDVPGSGRKRWLVAMEWDLVEEAT</sequence>
<keyword evidence="3" id="KW-1185">Reference proteome</keyword>